<gene>
    <name evidence="1" type="ORF">C3Z13_00590</name>
</gene>
<dbReference type="InterPro" id="IPR021502">
    <property type="entry name" value="DUF3158"/>
</dbReference>
<dbReference type="EMBL" id="PQVI01000003">
    <property type="protein sequence ID" value="POY43211.1"/>
    <property type="molecule type" value="Genomic_DNA"/>
</dbReference>
<proteinExistence type="predicted"/>
<dbReference type="Proteomes" id="UP000237229">
    <property type="component" value="Unassembled WGS sequence"/>
</dbReference>
<protein>
    <recommendedName>
        <fullName evidence="3">DUF3158 domain-containing protein</fullName>
    </recommendedName>
</protein>
<organism evidence="1 2">
    <name type="scientific">Avibacterium endocarditidis</name>
    <dbReference type="NCBI Taxonomy" id="380674"/>
    <lineage>
        <taxon>Bacteria</taxon>
        <taxon>Pseudomonadati</taxon>
        <taxon>Pseudomonadota</taxon>
        <taxon>Gammaproteobacteria</taxon>
        <taxon>Pasteurellales</taxon>
        <taxon>Pasteurellaceae</taxon>
        <taxon>Avibacterium</taxon>
    </lineage>
</organism>
<keyword evidence="2" id="KW-1185">Reference proteome</keyword>
<name>A0ABX4ZUK1_9PAST</name>
<reference evidence="1 2" key="1">
    <citation type="submission" date="2018-02" db="EMBL/GenBank/DDBJ databases">
        <title>Classification genera of Pasteurellaceae by whole genome sequence comparison.</title>
        <authorList>
            <person name="Christensen H."/>
        </authorList>
    </citation>
    <scope>NUCLEOTIDE SEQUENCE [LARGE SCALE GENOMIC DNA]</scope>
    <source>
        <strain evidence="1 2">20186H4H1</strain>
    </source>
</reference>
<evidence type="ECO:0000313" key="1">
    <source>
        <dbReference type="EMBL" id="POY43211.1"/>
    </source>
</evidence>
<comment type="caution">
    <text evidence="1">The sequence shown here is derived from an EMBL/GenBank/DDBJ whole genome shotgun (WGS) entry which is preliminary data.</text>
</comment>
<evidence type="ECO:0008006" key="3">
    <source>
        <dbReference type="Google" id="ProtNLM"/>
    </source>
</evidence>
<evidence type="ECO:0000313" key="2">
    <source>
        <dbReference type="Proteomes" id="UP000237229"/>
    </source>
</evidence>
<accession>A0ABX4ZUK1</accession>
<sequence>MRRRMNIYSLIPEGMYRELTQKTNLHQMMRNLFSPIDSLAQFDNLIEDFNRLRQGFVNLQPEMIKGISTNLVRHLPIRFIKDNTSRSGASYLRWRNFDNTKNGQLIVQEVLSAPTQPSELKGALLQAEKERIVLNMQMAITVHILRQLKECRDKLAQVENITTNLVGKA</sequence>
<dbReference type="Pfam" id="PF11358">
    <property type="entry name" value="DUF3158"/>
    <property type="match status" value="1"/>
</dbReference>